<evidence type="ECO:0000256" key="5">
    <source>
        <dbReference type="ARBA" id="ARBA00022737"/>
    </source>
</evidence>
<dbReference type="Pfam" id="PF12738">
    <property type="entry name" value="PTCB-BRCT"/>
    <property type="match status" value="1"/>
</dbReference>
<dbReference type="InterPro" id="IPR029504">
    <property type="entry name" value="Microcephalin_mammal"/>
</dbReference>
<dbReference type="AlphaFoldDB" id="U6DR35"/>
<feature type="domain" description="BRCT" evidence="10">
    <location>
        <begin position="110"/>
        <end position="202"/>
    </location>
</feature>
<dbReference type="GO" id="GO:0005813">
    <property type="term" value="C:centrosome"/>
    <property type="evidence" value="ECO:0007669"/>
    <property type="project" value="UniProtKB-SubCell"/>
</dbReference>
<protein>
    <recommendedName>
        <fullName evidence="2">Microcephalin</fullName>
    </recommendedName>
</protein>
<evidence type="ECO:0000256" key="9">
    <source>
        <dbReference type="SAM" id="MobiDB-lite"/>
    </source>
</evidence>
<dbReference type="EMBL" id="HAAF01012729">
    <property type="protein sequence ID" value="CCP84552.1"/>
    <property type="molecule type" value="mRNA"/>
</dbReference>
<evidence type="ECO:0000256" key="4">
    <source>
        <dbReference type="ARBA" id="ARBA00022553"/>
    </source>
</evidence>
<evidence type="ECO:0000313" key="11">
    <source>
        <dbReference type="EMBL" id="CCP84552.1"/>
    </source>
</evidence>
<reference evidence="11" key="1">
    <citation type="submission" date="2012-11" db="EMBL/GenBank/DDBJ databases">
        <title>An American mink transcriptome.</title>
        <authorList>
            <person name="Anistoroaei R."/>
            <person name="Christensen K."/>
        </authorList>
    </citation>
    <scope>NUCLEOTIDE SEQUENCE</scope>
    <source>
        <tissue evidence="11">Pool of brain</tissue>
    </source>
</reference>
<proteinExistence type="evidence at transcript level"/>
<evidence type="ECO:0000256" key="3">
    <source>
        <dbReference type="ARBA" id="ARBA00022490"/>
    </source>
</evidence>
<evidence type="ECO:0000256" key="2">
    <source>
        <dbReference type="ARBA" id="ARBA00017027"/>
    </source>
</evidence>
<dbReference type="PANTHER" id="PTHR14625:SF3">
    <property type="entry name" value="MICROCEPHALIN"/>
    <property type="match status" value="1"/>
</dbReference>
<feature type="region of interest" description="Disordered" evidence="9">
    <location>
        <begin position="55"/>
        <end position="80"/>
    </location>
</feature>
<accession>U6DR35</accession>
<evidence type="ECO:0000259" key="10">
    <source>
        <dbReference type="PROSITE" id="PS50172"/>
    </source>
</evidence>
<comment type="subcellular location">
    <subcellularLocation>
        <location evidence="1">Cytoplasm</location>
        <location evidence="1">Cytoskeleton</location>
        <location evidence="1">Microtubule organizing center</location>
        <location evidence="1">Centrosome</location>
    </subcellularLocation>
</comment>
<keyword evidence="6" id="KW-0206">Cytoskeleton</keyword>
<feature type="region of interest" description="Disordered" evidence="9">
    <location>
        <begin position="388"/>
        <end position="499"/>
    </location>
</feature>
<keyword evidence="4" id="KW-0597">Phosphoprotein</keyword>
<evidence type="ECO:0000256" key="1">
    <source>
        <dbReference type="ARBA" id="ARBA00004300"/>
    </source>
</evidence>
<feature type="region of interest" description="Disordered" evidence="9">
    <location>
        <begin position="1"/>
        <end position="31"/>
    </location>
</feature>
<evidence type="ECO:0000256" key="7">
    <source>
        <dbReference type="ARBA" id="ARBA00025455"/>
    </source>
</evidence>
<sequence length="499" mass="54603">SPGSPQRGRRPGSFPPAGSEVLGGPSEAPGGFRVSLRKRKGLIGFSGTPEVLIPQQTDHTRGENADQRCQTGGEPRPGAGKTLAAPLRQAEAVTFFSPTLLGLLENVDERISVELEDVVAYVEVWSVNGTENYSKTFTDQLVDMGAKVSKTFNKQVTHVVFKDGYQSTWDKAQKRGVKLVSVLWVEKCRTAGAHVDEALFPAANTREHLPSLIKKKRKCMQPKDFIPKTPEHDKRLQKKFEKMATELQRQKRSLDNDVPVLLFESNGSLMYSPTIKMCSGQHSAMQRRLQEMKEKRENLSPTSSQMLEKSLDNRASSPGEAPWNISHNTLCSDESFAGDLNSSFDDLCGKARCGSQEETLGGIVDEIESVCVSSPALKTRSIHSAASRGYLPPLTSQKPMGSPSKEEIRGLGDPAGEVVTPAKQHSEGAAGMVFDEKCSSSPMLSATKCRPSGHSRSESSSAKRKRRSESSGAPPKERLKKKRCGGRPGRPRVRLWTSE</sequence>
<dbReference type="PANTHER" id="PTHR14625">
    <property type="entry name" value="MICROCEPHALIN"/>
    <property type="match status" value="1"/>
</dbReference>
<dbReference type="PROSITE" id="PS50172">
    <property type="entry name" value="BRCT"/>
    <property type="match status" value="1"/>
</dbReference>
<comment type="function">
    <text evidence="7">Implicated in chromosome condensation and DNA damage induced cellular responses. May play a role in neurogenesis and regulation of the size of the cerebral cortex.</text>
</comment>
<dbReference type="Gene3D" id="3.40.50.10190">
    <property type="entry name" value="BRCT domain"/>
    <property type="match status" value="1"/>
</dbReference>
<comment type="subunit">
    <text evidence="8">Interacts with CDC27 and maybe other components of the APC/C complex. Interacts with histone variant H2AX under DNA damage conditions.</text>
</comment>
<dbReference type="GO" id="GO:0021987">
    <property type="term" value="P:cerebral cortex development"/>
    <property type="evidence" value="ECO:0007669"/>
    <property type="project" value="InterPro"/>
</dbReference>
<name>U6DR35_NEOVI</name>
<feature type="compositionally biased region" description="Basic residues" evidence="9">
    <location>
        <begin position="478"/>
        <end position="493"/>
    </location>
</feature>
<keyword evidence="3" id="KW-0963">Cytoplasm</keyword>
<dbReference type="CDD" id="cd17716">
    <property type="entry name" value="BRCT_microcephalin_rpt1"/>
    <property type="match status" value="1"/>
</dbReference>
<dbReference type="InterPro" id="IPR001357">
    <property type="entry name" value="BRCT_dom"/>
</dbReference>
<feature type="non-terminal residue" evidence="11">
    <location>
        <position position="1"/>
    </location>
</feature>
<evidence type="ECO:0000256" key="8">
    <source>
        <dbReference type="ARBA" id="ARBA00026061"/>
    </source>
</evidence>
<dbReference type="Pfam" id="PF12258">
    <property type="entry name" value="Microcephalin"/>
    <property type="match status" value="1"/>
</dbReference>
<dbReference type="InterPro" id="IPR022047">
    <property type="entry name" value="Microcephalin-like"/>
</dbReference>
<dbReference type="InterPro" id="IPR036420">
    <property type="entry name" value="BRCT_dom_sf"/>
</dbReference>
<dbReference type="SMART" id="SM00292">
    <property type="entry name" value="BRCT"/>
    <property type="match status" value="1"/>
</dbReference>
<dbReference type="GO" id="GO:0000278">
    <property type="term" value="P:mitotic cell cycle"/>
    <property type="evidence" value="ECO:0007669"/>
    <property type="project" value="TreeGrafter"/>
</dbReference>
<gene>
    <name evidence="11" type="primary">E9PGU5</name>
</gene>
<dbReference type="SUPFAM" id="SSF52113">
    <property type="entry name" value="BRCT domain"/>
    <property type="match status" value="1"/>
</dbReference>
<keyword evidence="5" id="KW-0677">Repeat</keyword>
<evidence type="ECO:0000256" key="6">
    <source>
        <dbReference type="ARBA" id="ARBA00023212"/>
    </source>
</evidence>
<organism evidence="11">
    <name type="scientific">Neovison vison</name>
    <name type="common">American mink</name>
    <name type="synonym">Mustela vison</name>
    <dbReference type="NCBI Taxonomy" id="452646"/>
    <lineage>
        <taxon>Eukaryota</taxon>
        <taxon>Metazoa</taxon>
        <taxon>Chordata</taxon>
        <taxon>Craniata</taxon>
        <taxon>Vertebrata</taxon>
        <taxon>Euteleostomi</taxon>
        <taxon>Mammalia</taxon>
        <taxon>Eutheria</taxon>
        <taxon>Laurasiatheria</taxon>
        <taxon>Carnivora</taxon>
        <taxon>Caniformia</taxon>
        <taxon>Musteloidea</taxon>
        <taxon>Mustelidae</taxon>
        <taxon>Mustelinae</taxon>
        <taxon>Neogale</taxon>
    </lineage>
</organism>
<feature type="non-terminal residue" evidence="11">
    <location>
        <position position="499"/>
    </location>
</feature>
<dbReference type="FunFam" id="3.40.50.10190:FF:000055">
    <property type="entry name" value="Microcephalin"/>
    <property type="match status" value="1"/>
</dbReference>